<proteinExistence type="predicted"/>
<protein>
    <submittedName>
        <fullName evidence="2">B12-binding domain-containing protein</fullName>
    </submittedName>
</protein>
<dbReference type="Pfam" id="PF02310">
    <property type="entry name" value="B12-binding"/>
    <property type="match status" value="1"/>
</dbReference>
<sequence length="238" mass="26283">MISVLRERSMAERALLCDAIIDRLLTAIAAPGNFDTEGALSMLRAAHLSDKDIINCYIPEAARHLGCRWNQSEMSFAQVTTASARLQDMVRVLSSDWSERGVGGSSCDQLGILLVICENDLHTLGCVTIAANLRLEGHSVRMILGATAQEFRRALKHDWYDLIMFSCASAQTLENVAQFVRHTRMSLRNVPPLILGGTVLNQFSDVQERVGVDLATNDLQMALRLRDSGSVRKKLVAE</sequence>
<dbReference type="EMBL" id="JBHTKR010000009">
    <property type="protein sequence ID" value="MFD1196567.1"/>
    <property type="molecule type" value="Genomic_DNA"/>
</dbReference>
<keyword evidence="3" id="KW-1185">Reference proteome</keyword>
<evidence type="ECO:0000313" key="3">
    <source>
        <dbReference type="Proteomes" id="UP001597151"/>
    </source>
</evidence>
<organism evidence="2 3">
    <name type="scientific">Seohaeicola saemankumensis</name>
    <dbReference type="NCBI Taxonomy" id="481181"/>
    <lineage>
        <taxon>Bacteria</taxon>
        <taxon>Pseudomonadati</taxon>
        <taxon>Pseudomonadota</taxon>
        <taxon>Alphaproteobacteria</taxon>
        <taxon>Rhodobacterales</taxon>
        <taxon>Roseobacteraceae</taxon>
        <taxon>Seohaeicola</taxon>
    </lineage>
</organism>
<gene>
    <name evidence="2" type="ORF">ACFQ3C_18020</name>
</gene>
<dbReference type="InterPro" id="IPR036724">
    <property type="entry name" value="Cobalamin-bd_sf"/>
</dbReference>
<evidence type="ECO:0000313" key="2">
    <source>
        <dbReference type="EMBL" id="MFD1196567.1"/>
    </source>
</evidence>
<dbReference type="PROSITE" id="PS51332">
    <property type="entry name" value="B12_BINDING"/>
    <property type="match status" value="1"/>
</dbReference>
<name>A0ABW3TIL1_9RHOB</name>
<accession>A0ABW3TIL1</accession>
<evidence type="ECO:0000259" key="1">
    <source>
        <dbReference type="PROSITE" id="PS51332"/>
    </source>
</evidence>
<comment type="caution">
    <text evidence="2">The sequence shown here is derived from an EMBL/GenBank/DDBJ whole genome shotgun (WGS) entry which is preliminary data.</text>
</comment>
<feature type="domain" description="B12-binding" evidence="1">
    <location>
        <begin position="109"/>
        <end position="236"/>
    </location>
</feature>
<dbReference type="SUPFAM" id="SSF52242">
    <property type="entry name" value="Cobalamin (vitamin B12)-binding domain"/>
    <property type="match status" value="1"/>
</dbReference>
<dbReference type="Gene3D" id="3.40.50.280">
    <property type="entry name" value="Cobalamin-binding domain"/>
    <property type="match status" value="1"/>
</dbReference>
<reference evidence="3" key="1">
    <citation type="journal article" date="2019" name="Int. J. Syst. Evol. Microbiol.">
        <title>The Global Catalogue of Microorganisms (GCM) 10K type strain sequencing project: providing services to taxonomists for standard genome sequencing and annotation.</title>
        <authorList>
            <consortium name="The Broad Institute Genomics Platform"/>
            <consortium name="The Broad Institute Genome Sequencing Center for Infectious Disease"/>
            <person name="Wu L."/>
            <person name="Ma J."/>
        </authorList>
    </citation>
    <scope>NUCLEOTIDE SEQUENCE [LARGE SCALE GENOMIC DNA]</scope>
    <source>
        <strain evidence="3">CCUG 55328</strain>
    </source>
</reference>
<dbReference type="RefSeq" id="WP_380794835.1">
    <property type="nucleotide sequence ID" value="NZ_JBHTKR010000009.1"/>
</dbReference>
<dbReference type="Proteomes" id="UP001597151">
    <property type="component" value="Unassembled WGS sequence"/>
</dbReference>
<dbReference type="InterPro" id="IPR006158">
    <property type="entry name" value="Cobalamin-bd"/>
</dbReference>